<dbReference type="OrthoDB" id="1107337at2759"/>
<dbReference type="PROSITE" id="PS50879">
    <property type="entry name" value="RNASE_H_1"/>
    <property type="match status" value="1"/>
</dbReference>
<protein>
    <submittedName>
        <fullName evidence="2">Ribonuclease H domain</fullName>
    </submittedName>
</protein>
<dbReference type="EMBL" id="JAEFBJ010000012">
    <property type="protein sequence ID" value="KAG7548150.1"/>
    <property type="molecule type" value="Genomic_DNA"/>
</dbReference>
<dbReference type="PANTHER" id="PTHR47723:SF13">
    <property type="entry name" value="PUTATIVE-RELATED"/>
    <property type="match status" value="1"/>
</dbReference>
<dbReference type="InterPro" id="IPR002156">
    <property type="entry name" value="RNaseH_domain"/>
</dbReference>
<keyword evidence="3" id="KW-1185">Reference proteome</keyword>
<sequence length="492" mass="55808">MLSFAGRLTLTKAVLPSIPVHSISSIVLPQSTLIWLDRVSRSFLWGSTMEKKKQHLEAWKRVCLPKKAGGLGIRVAAYMNKALIAKVGKIHDPRWLVAKAWSSTMRSIGIKLREVVMRRISWVIGDGRKIRFWTDRWVSGKRLLDVEADNIPDNYEAMLARELWHDGMGWDLSRIISYISENTRLELASIVLDKVTGAHDRVSWGESQDGNFTVSSAYNMMTVKDGPGQNMACFFDRIWKLKVPERGVETIMHIIRDCPTMVGIWTRLVPRRRQSVFFTKSLLEWIYVNLSEETQVEEGPWSVMFALAVWWGWKWRCGNVLGRIRDVGIDDSWEEAESGEIVRMGGTDGGLAKINTYGASHGNLGFATAEGVLWHSDGKWCGGFALNIGRCSAPLAELWGVYYGLYLAWAARASQVELEVDSAIVVEFLKTGIGKHHPLSFLVHLCHGFISKDYEVRISHVYRKANCLADGLANYDFRYRLVFICSIMFRVV</sequence>
<evidence type="ECO:0000313" key="2">
    <source>
        <dbReference type="EMBL" id="KAG7548150.1"/>
    </source>
</evidence>
<dbReference type="GO" id="GO:0004523">
    <property type="term" value="F:RNA-DNA hybrid ribonuclease activity"/>
    <property type="evidence" value="ECO:0007669"/>
    <property type="project" value="InterPro"/>
</dbReference>
<comment type="caution">
    <text evidence="2">The sequence shown here is derived from an EMBL/GenBank/DDBJ whole genome shotgun (WGS) entry which is preliminary data.</text>
</comment>
<reference evidence="2 3" key="1">
    <citation type="submission" date="2020-12" db="EMBL/GenBank/DDBJ databases">
        <title>Concerted genomic and epigenomic changes stabilize Arabidopsis allopolyploids.</title>
        <authorList>
            <person name="Chen Z."/>
        </authorList>
    </citation>
    <scope>NUCLEOTIDE SEQUENCE [LARGE SCALE GENOMIC DNA]</scope>
    <source>
        <strain evidence="2">As9502</strain>
        <tissue evidence="2">Leaf</tissue>
    </source>
</reference>
<proteinExistence type="predicted"/>
<dbReference type="InterPro" id="IPR053151">
    <property type="entry name" value="RNase_H-like"/>
</dbReference>
<dbReference type="AlphaFoldDB" id="A0A8T1YPY2"/>
<dbReference type="InterPro" id="IPR044730">
    <property type="entry name" value="RNase_H-like_dom_plant"/>
</dbReference>
<dbReference type="CDD" id="cd06222">
    <property type="entry name" value="RNase_H_like"/>
    <property type="match status" value="1"/>
</dbReference>
<gene>
    <name evidence="2" type="ORF">ISN44_As12g033570</name>
</gene>
<dbReference type="Pfam" id="PF13456">
    <property type="entry name" value="RVT_3"/>
    <property type="match status" value="1"/>
</dbReference>
<organism evidence="2 3">
    <name type="scientific">Arabidopsis suecica</name>
    <name type="common">Swedish thale-cress</name>
    <name type="synonym">Cardaminopsis suecica</name>
    <dbReference type="NCBI Taxonomy" id="45249"/>
    <lineage>
        <taxon>Eukaryota</taxon>
        <taxon>Viridiplantae</taxon>
        <taxon>Streptophyta</taxon>
        <taxon>Embryophyta</taxon>
        <taxon>Tracheophyta</taxon>
        <taxon>Spermatophyta</taxon>
        <taxon>Magnoliopsida</taxon>
        <taxon>eudicotyledons</taxon>
        <taxon>Gunneridae</taxon>
        <taxon>Pentapetalae</taxon>
        <taxon>rosids</taxon>
        <taxon>malvids</taxon>
        <taxon>Brassicales</taxon>
        <taxon>Brassicaceae</taxon>
        <taxon>Camelineae</taxon>
        <taxon>Arabidopsis</taxon>
    </lineage>
</organism>
<dbReference type="GO" id="GO:0003676">
    <property type="term" value="F:nucleic acid binding"/>
    <property type="evidence" value="ECO:0007669"/>
    <property type="project" value="InterPro"/>
</dbReference>
<evidence type="ECO:0000313" key="3">
    <source>
        <dbReference type="Proteomes" id="UP000694251"/>
    </source>
</evidence>
<name>A0A8T1YPY2_ARASU</name>
<feature type="domain" description="RNase H type-1" evidence="1">
    <location>
        <begin position="348"/>
        <end position="478"/>
    </location>
</feature>
<dbReference type="Proteomes" id="UP000694251">
    <property type="component" value="Chromosome 12"/>
</dbReference>
<evidence type="ECO:0000259" key="1">
    <source>
        <dbReference type="PROSITE" id="PS50879"/>
    </source>
</evidence>
<dbReference type="PANTHER" id="PTHR47723">
    <property type="entry name" value="OS05G0353850 PROTEIN"/>
    <property type="match status" value="1"/>
</dbReference>
<accession>A0A8T1YPY2</accession>